<dbReference type="EMBL" id="JBKBDD010000014">
    <property type="protein sequence ID" value="MFN6547310.1"/>
    <property type="molecule type" value="Genomic_DNA"/>
</dbReference>
<comment type="caution">
    <text evidence="1">The sequence shown here is derived from an EMBL/GenBank/DDBJ whole genome shotgun (WGS) entry which is preliminary data.</text>
</comment>
<accession>A0ABW9LHL2</accession>
<gene>
    <name evidence="1" type="ORF">ACK4CT_29360</name>
</gene>
<dbReference type="Proteomes" id="UP001635816">
    <property type="component" value="Unassembled WGS sequence"/>
</dbReference>
<dbReference type="RefSeq" id="WP_409545118.1">
    <property type="nucleotide sequence ID" value="NZ_JBKBDD010000014.1"/>
</dbReference>
<proteinExistence type="predicted"/>
<name>A0ABW9LHL2_9MYCO</name>
<sequence length="112" mass="12220">MTNSDLNRGHRYRLSAVEWMLRVTGPQGLTVSQRDFAIALDKYAAFSKLTQSDARAVTTAIAADLLDSDGPAEALQRRLRELLGGEGGVTWEDSQAVYQTLAIALQIAAINR</sequence>
<keyword evidence="2" id="KW-1185">Reference proteome</keyword>
<evidence type="ECO:0000313" key="1">
    <source>
        <dbReference type="EMBL" id="MFN6547310.1"/>
    </source>
</evidence>
<reference evidence="1 2" key="1">
    <citation type="submission" date="2024-12" db="EMBL/GenBank/DDBJ databases">
        <title>The coexistence of Mycolicibacterium septicum and Mycolicibacterium nivoides in clinical samples.</title>
        <authorList>
            <person name="Wang C."/>
            <person name="Feng Y."/>
            <person name="Zong Z."/>
        </authorList>
    </citation>
    <scope>NUCLEOTIDE SEQUENCE [LARGE SCALE GENOMIC DNA]</scope>
    <source>
        <strain evidence="1 2">120309</strain>
    </source>
</reference>
<organism evidence="1 2">
    <name type="scientific">Mycolicibacterium nivoides</name>
    <dbReference type="NCBI Taxonomy" id="2487344"/>
    <lineage>
        <taxon>Bacteria</taxon>
        <taxon>Bacillati</taxon>
        <taxon>Actinomycetota</taxon>
        <taxon>Actinomycetes</taxon>
        <taxon>Mycobacteriales</taxon>
        <taxon>Mycobacteriaceae</taxon>
        <taxon>Mycolicibacterium</taxon>
    </lineage>
</organism>
<evidence type="ECO:0000313" key="2">
    <source>
        <dbReference type="Proteomes" id="UP001635816"/>
    </source>
</evidence>
<protein>
    <recommendedName>
        <fullName evidence="3">DUF222 domain-containing protein</fullName>
    </recommendedName>
</protein>
<evidence type="ECO:0008006" key="3">
    <source>
        <dbReference type="Google" id="ProtNLM"/>
    </source>
</evidence>